<name>Q1MZJ3_9GAMM</name>
<evidence type="ECO:0000313" key="2">
    <source>
        <dbReference type="Proteomes" id="UP000004263"/>
    </source>
</evidence>
<proteinExistence type="predicted"/>
<sequence>MHYFRVSLVTTGLVHIMYAGFAKAITECVQVGQKGQKKCESVEGFLD</sequence>
<organism evidence="1 2">
    <name type="scientific">Bermanella marisrubri</name>
    <dbReference type="NCBI Taxonomy" id="207949"/>
    <lineage>
        <taxon>Bacteria</taxon>
        <taxon>Pseudomonadati</taxon>
        <taxon>Pseudomonadota</taxon>
        <taxon>Gammaproteobacteria</taxon>
        <taxon>Oceanospirillales</taxon>
        <taxon>Oceanospirillaceae</taxon>
        <taxon>Bermanella</taxon>
    </lineage>
</organism>
<gene>
    <name evidence="1" type="ORF">RED65_05862</name>
</gene>
<reference evidence="1 2" key="1">
    <citation type="submission" date="2006-03" db="EMBL/GenBank/DDBJ databases">
        <authorList>
            <person name="Pinhassi J."/>
            <person name="Pedros-Alio C."/>
            <person name="Ferriera S."/>
            <person name="Johnson J."/>
            <person name="Kravitz S."/>
            <person name="Halpern A."/>
            <person name="Remington K."/>
            <person name="Beeson K."/>
            <person name="Tran B."/>
            <person name="Rogers Y.-H."/>
            <person name="Friedman R."/>
            <person name="Venter J.C."/>
        </authorList>
    </citation>
    <scope>NUCLEOTIDE SEQUENCE [LARGE SCALE GENOMIC DNA]</scope>
    <source>
        <strain evidence="1 2">RED65</strain>
    </source>
</reference>
<keyword evidence="2" id="KW-1185">Reference proteome</keyword>
<dbReference type="Proteomes" id="UP000004263">
    <property type="component" value="Unassembled WGS sequence"/>
</dbReference>
<dbReference type="AlphaFoldDB" id="Q1MZJ3"/>
<protein>
    <submittedName>
        <fullName evidence="1">DNA polymerase III subunit delta</fullName>
    </submittedName>
</protein>
<evidence type="ECO:0000313" key="1">
    <source>
        <dbReference type="EMBL" id="EAT11418.1"/>
    </source>
</evidence>
<dbReference type="EMBL" id="AAQH01000018">
    <property type="protein sequence ID" value="EAT11418.1"/>
    <property type="molecule type" value="Genomic_DNA"/>
</dbReference>
<comment type="caution">
    <text evidence="1">The sequence shown here is derived from an EMBL/GenBank/DDBJ whole genome shotgun (WGS) entry which is preliminary data.</text>
</comment>
<accession>Q1MZJ3</accession>
<dbReference type="HOGENOM" id="CLU_3165079_0_0_6"/>